<organism evidence="1 2">
    <name type="scientific">Bacteroides fragilis</name>
    <dbReference type="NCBI Taxonomy" id="817"/>
    <lineage>
        <taxon>Bacteria</taxon>
        <taxon>Pseudomonadati</taxon>
        <taxon>Bacteroidota</taxon>
        <taxon>Bacteroidia</taxon>
        <taxon>Bacteroidales</taxon>
        <taxon>Bacteroidaceae</taxon>
        <taxon>Bacteroides</taxon>
    </lineage>
</organism>
<sequence length="168" mass="19700">MEDVRMSLDISKDVFYGAFPDKEALLWECIQSEIKREEEVIERLRLRMGSPLKFIIKLYSHSMRYFGSFHVSFFRDLRRYPRCHAELNRLIAILRMKYNETLGVCIQKGLCVSDCDTFMFSSFLCARITEIKEGIIIRKDSVQDISGFVIRMMLCGCCTPEGRRKLAE</sequence>
<name>A0A412XSJ1_BACFG</name>
<protein>
    <recommendedName>
        <fullName evidence="3">TetR/AcrR family transcriptional regulator</fullName>
    </recommendedName>
</protein>
<dbReference type="Proteomes" id="UP000286270">
    <property type="component" value="Unassembled WGS sequence"/>
</dbReference>
<reference evidence="1 2" key="1">
    <citation type="submission" date="2018-08" db="EMBL/GenBank/DDBJ databases">
        <title>A genome reference for cultivated species of the human gut microbiota.</title>
        <authorList>
            <person name="Zou Y."/>
            <person name="Xue W."/>
            <person name="Luo G."/>
        </authorList>
    </citation>
    <scope>NUCLEOTIDE SEQUENCE [LARGE SCALE GENOMIC DNA]</scope>
    <source>
        <strain evidence="1 2">AF14-26</strain>
    </source>
</reference>
<dbReference type="Gene3D" id="1.10.357.10">
    <property type="entry name" value="Tetracycline Repressor, domain 2"/>
    <property type="match status" value="1"/>
</dbReference>
<evidence type="ECO:0000313" key="1">
    <source>
        <dbReference type="EMBL" id="RGV48222.1"/>
    </source>
</evidence>
<gene>
    <name evidence="1" type="ORF">DWW08_21060</name>
</gene>
<proteinExistence type="predicted"/>
<accession>A0A412XSJ1</accession>
<evidence type="ECO:0008006" key="3">
    <source>
        <dbReference type="Google" id="ProtNLM"/>
    </source>
</evidence>
<comment type="caution">
    <text evidence="1">The sequence shown here is derived from an EMBL/GenBank/DDBJ whole genome shotgun (WGS) entry which is preliminary data.</text>
</comment>
<dbReference type="EMBL" id="QRZH01000026">
    <property type="protein sequence ID" value="RGV48222.1"/>
    <property type="molecule type" value="Genomic_DNA"/>
</dbReference>
<dbReference type="AlphaFoldDB" id="A0A412XSJ1"/>
<evidence type="ECO:0000313" key="2">
    <source>
        <dbReference type="Proteomes" id="UP000286270"/>
    </source>
</evidence>